<proteinExistence type="inferred from homology"/>
<evidence type="ECO:0000256" key="1">
    <source>
        <dbReference type="ARBA" id="ARBA00004196"/>
    </source>
</evidence>
<dbReference type="SUPFAM" id="SSF53850">
    <property type="entry name" value="Periplasmic binding protein-like II"/>
    <property type="match status" value="1"/>
</dbReference>
<evidence type="ECO:0000256" key="4">
    <source>
        <dbReference type="RuleBase" id="RU003744"/>
    </source>
</evidence>
<keyword evidence="3 5" id="KW-0732">Signal</keyword>
<dbReference type="SMART" id="SM00079">
    <property type="entry name" value="PBPe"/>
    <property type="match status" value="1"/>
</dbReference>
<dbReference type="InterPro" id="IPR018313">
    <property type="entry name" value="SBP_3_CS"/>
</dbReference>
<sequence length="274" mass="29726">MKKLLFAMVASLVLVLAACGGNGSEEGGQTVNSTLQKIQKNKKLVVGTAPGYFPFEMKNTDGEFIGYDVDLANAMGKWLGVDVEFKQFVFDGLTPALQAGEVDMIIAGLTIRGDRALAVSLSQPYYTAGQAILLPGDDNATKSWEDLDVKGKKVAVGVGTTGAILAQDIFKNAEVMVFDDFPLAATAMGQGQADAVLYDEPAIAVWKAQQGDNVKVLPELLSKEKLGIAVPKNDFETIQWINSFLDSYVDSPEELTSREKWFDNSDWLNEVDEE</sequence>
<keyword evidence="9" id="KW-1185">Reference proteome</keyword>
<dbReference type="Pfam" id="PF00497">
    <property type="entry name" value="SBP_bac_3"/>
    <property type="match status" value="1"/>
</dbReference>
<evidence type="ECO:0000256" key="3">
    <source>
        <dbReference type="ARBA" id="ARBA00022729"/>
    </source>
</evidence>
<evidence type="ECO:0000259" key="7">
    <source>
        <dbReference type="SMART" id="SM00079"/>
    </source>
</evidence>
<dbReference type="Proteomes" id="UP000622653">
    <property type="component" value="Unassembled WGS sequence"/>
</dbReference>
<dbReference type="InterPro" id="IPR001638">
    <property type="entry name" value="Solute-binding_3/MltF_N"/>
</dbReference>
<feature type="domain" description="Solute-binding protein family 3/N-terminal" evidence="6">
    <location>
        <begin position="43"/>
        <end position="265"/>
    </location>
</feature>
<dbReference type="PROSITE" id="PS51257">
    <property type="entry name" value="PROKAR_LIPOPROTEIN"/>
    <property type="match status" value="1"/>
</dbReference>
<dbReference type="GO" id="GO:0016020">
    <property type="term" value="C:membrane"/>
    <property type="evidence" value="ECO:0007669"/>
    <property type="project" value="InterPro"/>
</dbReference>
<dbReference type="Gene3D" id="3.40.190.10">
    <property type="entry name" value="Periplasmic binding protein-like II"/>
    <property type="match status" value="2"/>
</dbReference>
<comment type="caution">
    <text evidence="8">The sequence shown here is derived from an EMBL/GenBank/DDBJ whole genome shotgun (WGS) entry which is preliminary data.</text>
</comment>
<evidence type="ECO:0000256" key="2">
    <source>
        <dbReference type="ARBA" id="ARBA00010333"/>
    </source>
</evidence>
<dbReference type="PANTHER" id="PTHR35936:SF38">
    <property type="entry name" value="GLUTAMINE-BINDING PERIPLASMIC PROTEIN"/>
    <property type="match status" value="1"/>
</dbReference>
<dbReference type="InterPro" id="IPR001320">
    <property type="entry name" value="Iontro_rcpt_C"/>
</dbReference>
<dbReference type="PROSITE" id="PS01039">
    <property type="entry name" value="SBP_BACTERIAL_3"/>
    <property type="match status" value="1"/>
</dbReference>
<feature type="chain" id="PRO_5038844881" evidence="5">
    <location>
        <begin position="21"/>
        <end position="274"/>
    </location>
</feature>
<feature type="signal peptide" evidence="5">
    <location>
        <begin position="1"/>
        <end position="20"/>
    </location>
</feature>
<dbReference type="PANTHER" id="PTHR35936">
    <property type="entry name" value="MEMBRANE-BOUND LYTIC MUREIN TRANSGLYCOSYLASE F"/>
    <property type="match status" value="1"/>
</dbReference>
<dbReference type="RefSeq" id="WP_194562004.1">
    <property type="nucleotide sequence ID" value="NZ_JADKPV010000001.1"/>
</dbReference>
<dbReference type="EMBL" id="JADKPV010000001">
    <property type="protein sequence ID" value="MBF4500572.1"/>
    <property type="molecule type" value="Genomic_DNA"/>
</dbReference>
<dbReference type="GO" id="GO:0015276">
    <property type="term" value="F:ligand-gated monoatomic ion channel activity"/>
    <property type="evidence" value="ECO:0007669"/>
    <property type="project" value="InterPro"/>
</dbReference>
<protein>
    <submittedName>
        <fullName evidence="8">Transporter substrate-binding domain-containing protein</fullName>
    </submittedName>
</protein>
<dbReference type="AlphaFoldDB" id="A0A8J7KBM5"/>
<dbReference type="SMART" id="SM00062">
    <property type="entry name" value="PBPb"/>
    <property type="match status" value="1"/>
</dbReference>
<dbReference type="GO" id="GO:0030313">
    <property type="term" value="C:cell envelope"/>
    <property type="evidence" value="ECO:0007669"/>
    <property type="project" value="UniProtKB-SubCell"/>
</dbReference>
<gene>
    <name evidence="8" type="ORF">IRY55_04275</name>
</gene>
<evidence type="ECO:0000259" key="6">
    <source>
        <dbReference type="SMART" id="SM00062"/>
    </source>
</evidence>
<feature type="domain" description="Ionotropic glutamate receptor C-terminal" evidence="7">
    <location>
        <begin position="43"/>
        <end position="264"/>
    </location>
</feature>
<reference evidence="8" key="1">
    <citation type="submission" date="2020-11" db="EMBL/GenBank/DDBJ databases">
        <title>Multidrug resistant novel bacterium Savagea serpentis sp. nov., isolated from the scats of a vine snake (Ahaetulla nasuta).</title>
        <authorList>
            <person name="Venkata Ramana V."/>
            <person name="Vikas Patil S."/>
            <person name="Yogita Lugani V."/>
        </authorList>
    </citation>
    <scope>NUCLEOTIDE SEQUENCE</scope>
    <source>
        <strain evidence="8">SN6</strain>
    </source>
</reference>
<accession>A0A8J7KBM5</accession>
<organism evidence="8 9">
    <name type="scientific">Savagea serpentis</name>
    <dbReference type="NCBI Taxonomy" id="2785297"/>
    <lineage>
        <taxon>Bacteria</taxon>
        <taxon>Bacillati</taxon>
        <taxon>Bacillota</taxon>
        <taxon>Bacilli</taxon>
        <taxon>Bacillales</taxon>
        <taxon>Caryophanaceae</taxon>
        <taxon>Savagea</taxon>
    </lineage>
</organism>
<comment type="subcellular location">
    <subcellularLocation>
        <location evidence="1">Cell envelope</location>
    </subcellularLocation>
</comment>
<name>A0A8J7KBM5_9BACL</name>
<evidence type="ECO:0000313" key="8">
    <source>
        <dbReference type="EMBL" id="MBF4500572.1"/>
    </source>
</evidence>
<evidence type="ECO:0000256" key="5">
    <source>
        <dbReference type="SAM" id="SignalP"/>
    </source>
</evidence>
<evidence type="ECO:0000313" key="9">
    <source>
        <dbReference type="Proteomes" id="UP000622653"/>
    </source>
</evidence>
<comment type="similarity">
    <text evidence="2 4">Belongs to the bacterial solute-binding protein 3 family.</text>
</comment>